<name>A0A248LK02_9NEIS</name>
<dbReference type="AlphaFoldDB" id="A0A248LK02"/>
<reference evidence="2" key="1">
    <citation type="submission" date="2017-06" db="EMBL/GenBank/DDBJ databases">
        <title>Whole genome sequence of Laribacter hongkongensis LHGZ1.</title>
        <authorList>
            <person name="Chen D."/>
            <person name="Wu H."/>
            <person name="Chen J."/>
        </authorList>
    </citation>
    <scope>NUCLEOTIDE SEQUENCE [LARGE SCALE GENOMIC DNA]</scope>
    <source>
        <strain evidence="2">LHGZ1</strain>
    </source>
</reference>
<dbReference type="EMBL" id="CP022115">
    <property type="protein sequence ID" value="ASJ25110.1"/>
    <property type="molecule type" value="Genomic_DNA"/>
</dbReference>
<gene>
    <name evidence="1" type="ORF">LHGZ1_2279</name>
</gene>
<evidence type="ECO:0000313" key="2">
    <source>
        <dbReference type="Proteomes" id="UP000197424"/>
    </source>
</evidence>
<organism evidence="1 2">
    <name type="scientific">Laribacter hongkongensis</name>
    <dbReference type="NCBI Taxonomy" id="168471"/>
    <lineage>
        <taxon>Bacteria</taxon>
        <taxon>Pseudomonadati</taxon>
        <taxon>Pseudomonadota</taxon>
        <taxon>Betaproteobacteria</taxon>
        <taxon>Neisseriales</taxon>
        <taxon>Aquaspirillaceae</taxon>
        <taxon>Laribacter</taxon>
    </lineage>
</organism>
<sequence length="37" mass="4262">MQNLHRVKTASDCQDTCLTKYTMTARTAARFFHTISL</sequence>
<protein>
    <submittedName>
        <fullName evidence="1">Uncharacterized protein</fullName>
    </submittedName>
</protein>
<proteinExistence type="predicted"/>
<evidence type="ECO:0000313" key="1">
    <source>
        <dbReference type="EMBL" id="ASJ25110.1"/>
    </source>
</evidence>
<dbReference type="Proteomes" id="UP000197424">
    <property type="component" value="Chromosome"/>
</dbReference>
<accession>A0A248LK02</accession>